<dbReference type="Proteomes" id="UP001162131">
    <property type="component" value="Unassembled WGS sequence"/>
</dbReference>
<dbReference type="AlphaFoldDB" id="A0AAU9K0L4"/>
<evidence type="ECO:0000313" key="2">
    <source>
        <dbReference type="Proteomes" id="UP001162131"/>
    </source>
</evidence>
<gene>
    <name evidence="1" type="ORF">BSTOLATCC_MIC53502</name>
</gene>
<reference evidence="1" key="1">
    <citation type="submission" date="2021-09" db="EMBL/GenBank/DDBJ databases">
        <authorList>
            <consortium name="AG Swart"/>
            <person name="Singh M."/>
            <person name="Singh A."/>
            <person name="Seah K."/>
            <person name="Emmerich C."/>
        </authorList>
    </citation>
    <scope>NUCLEOTIDE SEQUENCE</scope>
    <source>
        <strain evidence="1">ATCC30299</strain>
    </source>
</reference>
<sequence length="123" mass="13614">MLTNGTGILLIGESSYKSSTNGVLAIVEKGKEMADSYEKYLSVSISEMIGFLSNNSSSIDSLVWLLKQCPKNYCSNEFSLINIQQRQRMLVGSIKNQHLTLSSALIFPGNSTNIPVSHPIREW</sequence>
<evidence type="ECO:0000313" key="1">
    <source>
        <dbReference type="EMBL" id="CAG9331432.1"/>
    </source>
</evidence>
<accession>A0AAU9K0L4</accession>
<name>A0AAU9K0L4_9CILI</name>
<comment type="caution">
    <text evidence="1">The sequence shown here is derived from an EMBL/GenBank/DDBJ whole genome shotgun (WGS) entry which is preliminary data.</text>
</comment>
<keyword evidence="2" id="KW-1185">Reference proteome</keyword>
<proteinExistence type="predicted"/>
<protein>
    <submittedName>
        <fullName evidence="1">Uncharacterized protein</fullName>
    </submittedName>
</protein>
<dbReference type="EMBL" id="CAJZBQ010000053">
    <property type="protein sequence ID" value="CAG9331432.1"/>
    <property type="molecule type" value="Genomic_DNA"/>
</dbReference>
<organism evidence="1 2">
    <name type="scientific">Blepharisma stoltei</name>
    <dbReference type="NCBI Taxonomy" id="1481888"/>
    <lineage>
        <taxon>Eukaryota</taxon>
        <taxon>Sar</taxon>
        <taxon>Alveolata</taxon>
        <taxon>Ciliophora</taxon>
        <taxon>Postciliodesmatophora</taxon>
        <taxon>Heterotrichea</taxon>
        <taxon>Heterotrichida</taxon>
        <taxon>Blepharismidae</taxon>
        <taxon>Blepharisma</taxon>
    </lineage>
</organism>